<evidence type="ECO:0000256" key="5">
    <source>
        <dbReference type="ARBA" id="ARBA00022793"/>
    </source>
</evidence>
<evidence type="ECO:0000256" key="1">
    <source>
        <dbReference type="ARBA" id="ARBA00001928"/>
    </source>
</evidence>
<keyword evidence="16" id="KW-1185">Reference proteome</keyword>
<sequence length="277" mass="31974">MYRSNKISRLFGKFAHKKFNKSIQHIINKSYVNIFKINLNEFKDYTQYETLNDLFTRELVKPREIQTKSFNIISPTDSLIMESGNINKNTALQIKGKSYNALELLYGYGAEYRQIEKNESQARLDSYSYINLYLSPKDYHHYHAPCDLEVLEARYFSGTLLPVNKNSLLKNNNLFIHNERVVLTTRLKYNASIAYFVAIGALNVGKICFDFDHRIQTNAQLGDAKYIYENPIQLKAGDKIGYFEMGSTVVLIIKAHWSVHTNDIVKMGQEIGTLPAM</sequence>
<evidence type="ECO:0000256" key="6">
    <source>
        <dbReference type="ARBA" id="ARBA00023098"/>
    </source>
</evidence>
<dbReference type="PANTHER" id="PTHR10067">
    <property type="entry name" value="PHOSPHATIDYLSERINE DECARBOXYLASE"/>
    <property type="match status" value="1"/>
</dbReference>
<dbReference type="InterPro" id="IPR003817">
    <property type="entry name" value="PS_Dcarbxylase"/>
</dbReference>
<evidence type="ECO:0000313" key="16">
    <source>
        <dbReference type="Proteomes" id="UP000255139"/>
    </source>
</evidence>
<gene>
    <name evidence="13" type="primary">psd</name>
    <name evidence="14" type="ORF">LS73_006855</name>
    <name evidence="13" type="ORF">NCTC12714_01793</name>
</gene>
<comment type="pathway">
    <text evidence="2">Lipid metabolism.</text>
</comment>
<dbReference type="Proteomes" id="UP000029922">
    <property type="component" value="Unassembled WGS sequence"/>
</dbReference>
<keyword evidence="9 13" id="KW-0456">Lyase</keyword>
<dbReference type="EC" id="4.1.1.65" evidence="3"/>
<keyword evidence="4" id="KW-0444">Lipid biosynthesis</keyword>
<keyword evidence="8" id="KW-0594">Phospholipid biosynthesis</keyword>
<dbReference type="NCBIfam" id="TIGR00163">
    <property type="entry name" value="PS_decarb"/>
    <property type="match status" value="1"/>
</dbReference>
<dbReference type="EMBL" id="JRPD02000015">
    <property type="protein sequence ID" value="TLD99784.1"/>
    <property type="molecule type" value="Genomic_DNA"/>
</dbReference>
<dbReference type="GO" id="GO:0004609">
    <property type="term" value="F:phosphatidylserine decarboxylase activity"/>
    <property type="evidence" value="ECO:0007669"/>
    <property type="project" value="UniProtKB-EC"/>
</dbReference>
<dbReference type="GO" id="GO:0006646">
    <property type="term" value="P:phosphatidylethanolamine biosynthetic process"/>
    <property type="evidence" value="ECO:0007669"/>
    <property type="project" value="UniProtKB-UniPathway"/>
</dbReference>
<proteinExistence type="predicted"/>
<dbReference type="AlphaFoldDB" id="A0A377PX39"/>
<evidence type="ECO:0000313" key="15">
    <source>
        <dbReference type="Proteomes" id="UP000029922"/>
    </source>
</evidence>
<evidence type="ECO:0000313" key="14">
    <source>
        <dbReference type="EMBL" id="TLD99784.1"/>
    </source>
</evidence>
<keyword evidence="11" id="KW-0670">Pyruvate</keyword>
<accession>A0A377PX39</accession>
<evidence type="ECO:0000256" key="2">
    <source>
        <dbReference type="ARBA" id="ARBA00005189"/>
    </source>
</evidence>
<evidence type="ECO:0000256" key="3">
    <source>
        <dbReference type="ARBA" id="ARBA00012243"/>
    </source>
</evidence>
<comment type="pathway">
    <text evidence="12">Phospholipid metabolism; phosphatidylethanolamine biosynthesis.</text>
</comment>
<dbReference type="PANTHER" id="PTHR10067:SF6">
    <property type="entry name" value="PHOSPHATIDYLSERINE DECARBOXYLASE PROENZYME, MITOCHONDRIAL"/>
    <property type="match status" value="1"/>
</dbReference>
<evidence type="ECO:0000256" key="12">
    <source>
        <dbReference type="ARBA" id="ARBA00024326"/>
    </source>
</evidence>
<dbReference type="Proteomes" id="UP000255139">
    <property type="component" value="Unassembled WGS sequence"/>
</dbReference>
<evidence type="ECO:0000256" key="10">
    <source>
        <dbReference type="ARBA" id="ARBA00023264"/>
    </source>
</evidence>
<evidence type="ECO:0000256" key="8">
    <source>
        <dbReference type="ARBA" id="ARBA00023209"/>
    </source>
</evidence>
<evidence type="ECO:0000256" key="7">
    <source>
        <dbReference type="ARBA" id="ARBA00023145"/>
    </source>
</evidence>
<name>A0A377PX39_9HELI</name>
<evidence type="ECO:0000313" key="13">
    <source>
        <dbReference type="EMBL" id="STQ86982.1"/>
    </source>
</evidence>
<reference evidence="13 16" key="2">
    <citation type="submission" date="2018-06" db="EMBL/GenBank/DDBJ databases">
        <authorList>
            <consortium name="Pathogen Informatics"/>
            <person name="Doyle S."/>
        </authorList>
    </citation>
    <scope>NUCLEOTIDE SEQUENCE [LARGE SCALE GENOMIC DNA]</scope>
    <source>
        <strain evidence="13 16">NCTC12714</strain>
    </source>
</reference>
<evidence type="ECO:0000256" key="4">
    <source>
        <dbReference type="ARBA" id="ARBA00022516"/>
    </source>
</evidence>
<organism evidence="13 16">
    <name type="scientific">Helicobacter muridarum</name>
    <dbReference type="NCBI Taxonomy" id="216"/>
    <lineage>
        <taxon>Bacteria</taxon>
        <taxon>Pseudomonadati</taxon>
        <taxon>Campylobacterota</taxon>
        <taxon>Epsilonproteobacteria</taxon>
        <taxon>Campylobacterales</taxon>
        <taxon>Helicobacteraceae</taxon>
        <taxon>Helicobacter</taxon>
    </lineage>
</organism>
<keyword evidence="10" id="KW-1208">Phospholipid metabolism</keyword>
<dbReference type="STRING" id="216.LS73_07180"/>
<evidence type="ECO:0000256" key="11">
    <source>
        <dbReference type="ARBA" id="ARBA00023317"/>
    </source>
</evidence>
<dbReference type="OrthoDB" id="9802030at2"/>
<reference evidence="14 15" key="1">
    <citation type="journal article" date="2014" name="Genome Announc.">
        <title>Draft genome sequences of eight enterohepatic helicobacter species isolated from both laboratory and wild rodents.</title>
        <authorList>
            <person name="Sheh A."/>
            <person name="Shen Z."/>
            <person name="Fox J.G."/>
        </authorList>
    </citation>
    <scope>NUCLEOTIDE SEQUENCE [LARGE SCALE GENOMIC DNA]</scope>
    <source>
        <strain evidence="14 15">ST1</strain>
    </source>
</reference>
<keyword evidence="6" id="KW-0443">Lipid metabolism</keyword>
<evidence type="ECO:0000256" key="9">
    <source>
        <dbReference type="ARBA" id="ARBA00023239"/>
    </source>
</evidence>
<keyword evidence="7" id="KW-0865">Zymogen</keyword>
<dbReference type="UniPathway" id="UPA00558"/>
<dbReference type="NCBIfam" id="NF003038">
    <property type="entry name" value="PRK03934.1"/>
    <property type="match status" value="1"/>
</dbReference>
<protein>
    <recommendedName>
        <fullName evidence="3">phosphatidylserine decarboxylase</fullName>
        <ecNumber evidence="3">4.1.1.65</ecNumber>
    </recommendedName>
</protein>
<dbReference type="Pfam" id="PF02666">
    <property type="entry name" value="PS_Dcarbxylase"/>
    <property type="match status" value="1"/>
</dbReference>
<dbReference type="EMBL" id="UGJE01000002">
    <property type="protein sequence ID" value="STQ86982.1"/>
    <property type="molecule type" value="Genomic_DNA"/>
</dbReference>
<dbReference type="InterPro" id="IPR033177">
    <property type="entry name" value="PSD-B"/>
</dbReference>
<keyword evidence="5" id="KW-0210">Decarboxylase</keyword>
<comment type="cofactor">
    <cofactor evidence="1">
        <name>pyruvate</name>
        <dbReference type="ChEBI" id="CHEBI:15361"/>
    </cofactor>
</comment>